<feature type="domain" description="Luciferase-like" evidence="5">
    <location>
        <begin position="45"/>
        <end position="229"/>
    </location>
</feature>
<keyword evidence="2" id="KW-0288">FMN</keyword>
<evidence type="ECO:0000256" key="3">
    <source>
        <dbReference type="ARBA" id="ARBA00023002"/>
    </source>
</evidence>
<keyword evidence="4" id="KW-0503">Monooxygenase</keyword>
<dbReference type="InterPro" id="IPR011251">
    <property type="entry name" value="Luciferase-like_dom"/>
</dbReference>
<evidence type="ECO:0000313" key="6">
    <source>
        <dbReference type="EMBL" id="QFG68701.1"/>
    </source>
</evidence>
<protein>
    <submittedName>
        <fullName evidence="6">LLM class flavin-dependent oxidoreductase</fullName>
    </submittedName>
</protein>
<name>A0A5J6V695_9MICO</name>
<dbReference type="InterPro" id="IPR036661">
    <property type="entry name" value="Luciferase-like_sf"/>
</dbReference>
<dbReference type="GO" id="GO:0046306">
    <property type="term" value="P:alkanesulfonate catabolic process"/>
    <property type="evidence" value="ECO:0007669"/>
    <property type="project" value="TreeGrafter"/>
</dbReference>
<dbReference type="KEGG" id="serw:FY030_08220"/>
<dbReference type="SUPFAM" id="SSF51679">
    <property type="entry name" value="Bacterial luciferase-like"/>
    <property type="match status" value="1"/>
</dbReference>
<dbReference type="PANTHER" id="PTHR42847:SF4">
    <property type="entry name" value="ALKANESULFONATE MONOOXYGENASE-RELATED"/>
    <property type="match status" value="1"/>
</dbReference>
<dbReference type="GO" id="GO:0008726">
    <property type="term" value="F:alkanesulfonate monooxygenase activity"/>
    <property type="evidence" value="ECO:0007669"/>
    <property type="project" value="TreeGrafter"/>
</dbReference>
<dbReference type="InterPro" id="IPR050172">
    <property type="entry name" value="SsuD_RutA_monooxygenase"/>
</dbReference>
<dbReference type="Gene3D" id="3.20.20.30">
    <property type="entry name" value="Luciferase-like domain"/>
    <property type="match status" value="1"/>
</dbReference>
<evidence type="ECO:0000259" key="5">
    <source>
        <dbReference type="Pfam" id="PF00296"/>
    </source>
</evidence>
<proteinExistence type="predicted"/>
<keyword evidence="3" id="KW-0560">Oxidoreductase</keyword>
<dbReference type="Proteomes" id="UP000326546">
    <property type="component" value="Chromosome"/>
</dbReference>
<keyword evidence="7" id="KW-1185">Reference proteome</keyword>
<keyword evidence="1" id="KW-0285">Flavoprotein</keyword>
<gene>
    <name evidence="6" type="ORF">FY030_08220</name>
</gene>
<evidence type="ECO:0000256" key="1">
    <source>
        <dbReference type="ARBA" id="ARBA00022630"/>
    </source>
</evidence>
<evidence type="ECO:0000256" key="2">
    <source>
        <dbReference type="ARBA" id="ARBA00022643"/>
    </source>
</evidence>
<dbReference type="Pfam" id="PF00296">
    <property type="entry name" value="Bac_luciferase"/>
    <property type="match status" value="1"/>
</dbReference>
<dbReference type="EMBL" id="CP044427">
    <property type="protein sequence ID" value="QFG68701.1"/>
    <property type="molecule type" value="Genomic_DNA"/>
</dbReference>
<dbReference type="AlphaFoldDB" id="A0A5J6V695"/>
<dbReference type="OrthoDB" id="5175259at2"/>
<reference evidence="6 7" key="1">
    <citation type="submission" date="2019-09" db="EMBL/GenBank/DDBJ databases">
        <title>Serinicoccus pratensis sp. nov., isolated from meadow soil.</title>
        <authorList>
            <person name="Zhang W."/>
        </authorList>
    </citation>
    <scope>NUCLEOTIDE SEQUENCE [LARGE SCALE GENOMIC DNA]</scope>
    <source>
        <strain evidence="6 7">W204</strain>
    </source>
</reference>
<accession>A0A5J6V695</accession>
<evidence type="ECO:0000313" key="7">
    <source>
        <dbReference type="Proteomes" id="UP000326546"/>
    </source>
</evidence>
<evidence type="ECO:0000256" key="4">
    <source>
        <dbReference type="ARBA" id="ARBA00023033"/>
    </source>
</evidence>
<dbReference type="PANTHER" id="PTHR42847">
    <property type="entry name" value="ALKANESULFONATE MONOOXYGENASE"/>
    <property type="match status" value="1"/>
</dbReference>
<organism evidence="6 7">
    <name type="scientific">Ornithinimicrobium pratense</name>
    <dbReference type="NCBI Taxonomy" id="2593973"/>
    <lineage>
        <taxon>Bacteria</taxon>
        <taxon>Bacillati</taxon>
        <taxon>Actinomycetota</taxon>
        <taxon>Actinomycetes</taxon>
        <taxon>Micrococcales</taxon>
        <taxon>Ornithinimicrobiaceae</taxon>
        <taxon>Ornithinimicrobium</taxon>
    </lineage>
</organism>
<sequence>MDASDVSSRDGTSSVPRVGRWPALGEVFARRQGSGASVTTVRYAVSLPPFTDPDRVLGWARAAEAAGWDGFFLWDHVQWRPGAAPLDPWVMLGAIAALTERVRLGTLVTPLSRRRPYAVAKALVTLDRLSGGRAALGVGLGEPPDRDFADLGEEADPRVRAAMLDESLQVIDQLLRGPTDFAGDHYRVTADLHPRPVQQPRPPIWVAGVTPHRRPLARARRWDGVVPIGRGEHLSPQDLTDYLALDGGQAREGWDVVVHPAPGIPVQEYVEAGATWLVRSVMPSSGEDWEAQADAVVRQPPGTALGGPGSSHAG</sequence>